<dbReference type="Proteomes" id="UP000827986">
    <property type="component" value="Unassembled WGS sequence"/>
</dbReference>
<evidence type="ECO:0000256" key="1">
    <source>
        <dbReference type="SAM" id="MobiDB-lite"/>
    </source>
</evidence>
<reference evidence="2" key="1">
    <citation type="submission" date="2021-09" db="EMBL/GenBank/DDBJ databases">
        <title>The genome of Mauremys mutica provides insights into the evolution of semi-aquatic lifestyle.</title>
        <authorList>
            <person name="Gong S."/>
            <person name="Gao Y."/>
        </authorList>
    </citation>
    <scope>NUCLEOTIDE SEQUENCE</scope>
    <source>
        <strain evidence="2">MM-2020</strain>
        <tissue evidence="2">Muscle</tissue>
    </source>
</reference>
<dbReference type="AlphaFoldDB" id="A0A9D3XW09"/>
<feature type="compositionally biased region" description="Gly residues" evidence="1">
    <location>
        <begin position="88"/>
        <end position="97"/>
    </location>
</feature>
<proteinExistence type="predicted"/>
<accession>A0A9D3XW09</accession>
<name>A0A9D3XW09_9SAUR</name>
<evidence type="ECO:0000313" key="2">
    <source>
        <dbReference type="EMBL" id="KAH1187263.1"/>
    </source>
</evidence>
<dbReference type="EMBL" id="JAHDVG010000463">
    <property type="protein sequence ID" value="KAH1187263.1"/>
    <property type="molecule type" value="Genomic_DNA"/>
</dbReference>
<sequence length="158" mass="16990">MPSRPRACTLLPLRTVKQAPQQLPLTRRAVYRQGFVGQCKITGLGPPHVLTDFPCRGLYPPPRRISASHERHHRREAAPLSPPPHLGGRTGRQGGPEGRARRGKRPGAPKPIIPPGAGREGGCGGAALWRGSRREAGVKSSISMRAGLMQIAAITSRQ</sequence>
<keyword evidence="3" id="KW-1185">Reference proteome</keyword>
<feature type="region of interest" description="Disordered" evidence="1">
    <location>
        <begin position="60"/>
        <end position="141"/>
    </location>
</feature>
<organism evidence="2 3">
    <name type="scientific">Mauremys mutica</name>
    <name type="common">yellowpond turtle</name>
    <dbReference type="NCBI Taxonomy" id="74926"/>
    <lineage>
        <taxon>Eukaryota</taxon>
        <taxon>Metazoa</taxon>
        <taxon>Chordata</taxon>
        <taxon>Craniata</taxon>
        <taxon>Vertebrata</taxon>
        <taxon>Euteleostomi</taxon>
        <taxon>Archelosauria</taxon>
        <taxon>Testudinata</taxon>
        <taxon>Testudines</taxon>
        <taxon>Cryptodira</taxon>
        <taxon>Durocryptodira</taxon>
        <taxon>Testudinoidea</taxon>
        <taxon>Geoemydidae</taxon>
        <taxon>Geoemydinae</taxon>
        <taxon>Mauremys</taxon>
    </lineage>
</organism>
<comment type="caution">
    <text evidence="2">The sequence shown here is derived from an EMBL/GenBank/DDBJ whole genome shotgun (WGS) entry which is preliminary data.</text>
</comment>
<protein>
    <submittedName>
        <fullName evidence="2">Uncharacterized protein</fullName>
    </submittedName>
</protein>
<evidence type="ECO:0000313" key="3">
    <source>
        <dbReference type="Proteomes" id="UP000827986"/>
    </source>
</evidence>
<gene>
    <name evidence="2" type="ORF">KIL84_020012</name>
</gene>